<evidence type="ECO:0000256" key="1">
    <source>
        <dbReference type="SAM" id="MobiDB-lite"/>
    </source>
</evidence>
<dbReference type="RefSeq" id="WP_224192148.1">
    <property type="nucleotide sequence ID" value="NZ_JAIRAU010000015.1"/>
</dbReference>
<feature type="signal peptide" evidence="2">
    <location>
        <begin position="1"/>
        <end position="24"/>
    </location>
</feature>
<accession>A0ABS7TQB1</accession>
<keyword evidence="4" id="KW-1185">Reference proteome</keyword>
<dbReference type="EMBL" id="JAIRAU010000015">
    <property type="protein sequence ID" value="MBZ5710380.1"/>
    <property type="molecule type" value="Genomic_DNA"/>
</dbReference>
<feature type="chain" id="PRO_5045679327" evidence="2">
    <location>
        <begin position="25"/>
        <end position="295"/>
    </location>
</feature>
<feature type="compositionally biased region" description="Low complexity" evidence="1">
    <location>
        <begin position="268"/>
        <end position="282"/>
    </location>
</feature>
<keyword evidence="2" id="KW-0732">Signal</keyword>
<reference evidence="3" key="1">
    <citation type="submission" date="2021-08" db="EMBL/GenBank/DDBJ databases">
        <authorList>
            <person name="Stevens D.C."/>
        </authorList>
    </citation>
    <scope>NUCLEOTIDE SEQUENCE</scope>
    <source>
        <strain evidence="3">DSM 53165</strain>
    </source>
</reference>
<gene>
    <name evidence="3" type="ORF">K7C98_14055</name>
</gene>
<organism evidence="3 4">
    <name type="scientific">Nannocystis pusilla</name>
    <dbReference type="NCBI Taxonomy" id="889268"/>
    <lineage>
        <taxon>Bacteria</taxon>
        <taxon>Pseudomonadati</taxon>
        <taxon>Myxococcota</taxon>
        <taxon>Polyangia</taxon>
        <taxon>Nannocystales</taxon>
        <taxon>Nannocystaceae</taxon>
        <taxon>Nannocystis</taxon>
    </lineage>
</organism>
<comment type="caution">
    <text evidence="3">The sequence shown here is derived from an EMBL/GenBank/DDBJ whole genome shotgun (WGS) entry which is preliminary data.</text>
</comment>
<protein>
    <submittedName>
        <fullName evidence="3">Uncharacterized protein</fullName>
    </submittedName>
</protein>
<sequence>MSRRTAALALLAAQLACRPPPAAAPEPRGQPPLFVATSDRLYTAAPLGDGLAYVPVTEKSIARKPGKVSIAISYPEVDLPDDDRERELAALIREAAMLDVWTDERVEGKVGAVEVTCVTPLATTEVVSLVCERLDGTLDPAAFTSDPTAAAPGPEIVARSFDVSGAHVVPLTWEAVLLPAVTPRLVVATALAGADEATRDAWLAGQCAAGDPGFSVFVSGVDIWPDRRSPECPQLTLDRQRIAAFAIPNGTLARVFRLGAPAEPVPDPAAEQVPDSAAAPAVEPAPDPAAEPAAR</sequence>
<dbReference type="Proteomes" id="UP001139031">
    <property type="component" value="Unassembled WGS sequence"/>
</dbReference>
<proteinExistence type="predicted"/>
<feature type="region of interest" description="Disordered" evidence="1">
    <location>
        <begin position="261"/>
        <end position="295"/>
    </location>
</feature>
<evidence type="ECO:0000313" key="4">
    <source>
        <dbReference type="Proteomes" id="UP001139031"/>
    </source>
</evidence>
<evidence type="ECO:0000313" key="3">
    <source>
        <dbReference type="EMBL" id="MBZ5710380.1"/>
    </source>
</evidence>
<name>A0ABS7TQB1_9BACT</name>
<evidence type="ECO:0000256" key="2">
    <source>
        <dbReference type="SAM" id="SignalP"/>
    </source>
</evidence>